<protein>
    <submittedName>
        <fullName evidence="1">P-type DNA transfer ATPase VirB11</fullName>
    </submittedName>
</protein>
<organism evidence="1 2">
    <name type="scientific">Escherichia coli</name>
    <dbReference type="NCBI Taxonomy" id="562"/>
    <lineage>
        <taxon>Bacteria</taxon>
        <taxon>Pseudomonadati</taxon>
        <taxon>Pseudomonadota</taxon>
        <taxon>Gammaproteobacteria</taxon>
        <taxon>Enterobacterales</taxon>
        <taxon>Enterobacteriaceae</taxon>
        <taxon>Escherichia</taxon>
    </lineage>
</organism>
<reference evidence="1 2" key="1">
    <citation type="submission" date="2018-06" db="EMBL/GenBank/DDBJ databases">
        <authorList>
            <consortium name="Pathogen Informatics"/>
            <person name="Doyle S."/>
        </authorList>
    </citation>
    <scope>NUCLEOTIDE SEQUENCE [LARGE SCALE GENOMIC DNA]</scope>
    <source>
        <strain evidence="1 2">NCTC7922</strain>
    </source>
</reference>
<dbReference type="Gene3D" id="3.30.450.90">
    <property type="match status" value="1"/>
</dbReference>
<sequence length="114" mass="12857">MNNTRDTSNTSQPRDNSKTARRYLEMTGIKSVLDIEHVTEISVNKPGTIWFEGKNGWESKDAPDATFDNLMTLAKTLTNLSKIKIPLSHDNPIASVVSSRWGTWTNHHSTCNRK</sequence>
<accession>A0A377CYB9</accession>
<dbReference type="Proteomes" id="UP000254174">
    <property type="component" value="Unassembled WGS sequence"/>
</dbReference>
<proteinExistence type="predicted"/>
<gene>
    <name evidence="1" type="primary">virB_5</name>
    <name evidence="1" type="ORF">NCTC7922_00121</name>
</gene>
<dbReference type="EMBL" id="UGFC01000002">
    <property type="protein sequence ID" value="STM08525.1"/>
    <property type="molecule type" value="Genomic_DNA"/>
</dbReference>
<evidence type="ECO:0000313" key="2">
    <source>
        <dbReference type="Proteomes" id="UP000254174"/>
    </source>
</evidence>
<dbReference type="AlphaFoldDB" id="A0A377CYB9"/>
<name>A0A377CYB9_ECOLX</name>
<evidence type="ECO:0000313" key="1">
    <source>
        <dbReference type="EMBL" id="STM08525.1"/>
    </source>
</evidence>